<keyword evidence="2" id="KW-0472">Membrane</keyword>
<proteinExistence type="predicted"/>
<accession>A0A3N4RU78</accession>
<feature type="region of interest" description="Disordered" evidence="1">
    <location>
        <begin position="1"/>
        <end position="32"/>
    </location>
</feature>
<dbReference type="RefSeq" id="WP_162871775.1">
    <property type="nucleotide sequence ID" value="NZ_JBEYIY010000067.1"/>
</dbReference>
<evidence type="ECO:0000256" key="1">
    <source>
        <dbReference type="SAM" id="MobiDB-lite"/>
    </source>
</evidence>
<feature type="transmembrane region" description="Helical" evidence="2">
    <location>
        <begin position="38"/>
        <end position="59"/>
    </location>
</feature>
<keyword evidence="2" id="KW-0812">Transmembrane</keyword>
<name>A0A3N4RU78_9ACTN</name>
<evidence type="ECO:0000313" key="3">
    <source>
        <dbReference type="EMBL" id="RPE27604.1"/>
    </source>
</evidence>
<protein>
    <submittedName>
        <fullName evidence="3">Uncharacterized protein</fullName>
    </submittedName>
</protein>
<organism evidence="3 4">
    <name type="scientific">Kitasatospora cineracea</name>
    <dbReference type="NCBI Taxonomy" id="88074"/>
    <lineage>
        <taxon>Bacteria</taxon>
        <taxon>Bacillati</taxon>
        <taxon>Actinomycetota</taxon>
        <taxon>Actinomycetes</taxon>
        <taxon>Kitasatosporales</taxon>
        <taxon>Streptomycetaceae</taxon>
        <taxon>Kitasatospora</taxon>
    </lineage>
</organism>
<comment type="caution">
    <text evidence="3">The sequence shown here is derived from an EMBL/GenBank/DDBJ whole genome shotgun (WGS) entry which is preliminary data.</text>
</comment>
<evidence type="ECO:0000256" key="2">
    <source>
        <dbReference type="SAM" id="Phobius"/>
    </source>
</evidence>
<keyword evidence="2" id="KW-1133">Transmembrane helix</keyword>
<dbReference type="AlphaFoldDB" id="A0A3N4RU78"/>
<reference evidence="3 4" key="1">
    <citation type="submission" date="2018-11" db="EMBL/GenBank/DDBJ databases">
        <title>Sequencing the genomes of 1000 actinobacteria strains.</title>
        <authorList>
            <person name="Klenk H.-P."/>
        </authorList>
    </citation>
    <scope>NUCLEOTIDE SEQUENCE [LARGE SCALE GENOMIC DNA]</scope>
    <source>
        <strain evidence="3 4">DSM 44781</strain>
    </source>
</reference>
<keyword evidence="4" id="KW-1185">Reference proteome</keyword>
<sequence length="231" mass="23232">MRDAERNGSGRGLVRQGPVGPPQRHPVRRRPVRRGLRVSLAVAGAAAGIAVIAACGGTSGENPVQAAMSTFTVGASPEAANFSGEPPSAFASAHESALASVSAAEASASERAASFEASANAQLAATRAKAAEVLAAVPDAGNAMTDVTLTGVPNSTSGDLTAAIITVTNSTTETRSYAIQVDFTDSTGKSVDSQVLGVEHLAAGATANPVAFSKLGKDTNLLPVVVKAYRY</sequence>
<dbReference type="EMBL" id="RKQG01000003">
    <property type="protein sequence ID" value="RPE27604.1"/>
    <property type="molecule type" value="Genomic_DNA"/>
</dbReference>
<dbReference type="Proteomes" id="UP000266906">
    <property type="component" value="Unassembled WGS sequence"/>
</dbReference>
<evidence type="ECO:0000313" key="4">
    <source>
        <dbReference type="Proteomes" id="UP000266906"/>
    </source>
</evidence>
<gene>
    <name evidence="3" type="ORF">EDD38_6888</name>
</gene>